<dbReference type="EMBL" id="CMVM020000073">
    <property type="status" value="NOT_ANNOTATED_CDS"/>
    <property type="molecule type" value="Genomic_DNA"/>
</dbReference>
<reference evidence="2" key="1">
    <citation type="submission" date="2013-10" db="EMBL/GenBank/DDBJ databases">
        <title>Genome sequencing of Onchocerca volvulus.</title>
        <authorList>
            <person name="Cotton J."/>
            <person name="Tsai J."/>
            <person name="Stanley E."/>
            <person name="Tracey A."/>
            <person name="Holroyd N."/>
            <person name="Lustigman S."/>
            <person name="Berriman M."/>
        </authorList>
    </citation>
    <scope>NUCLEOTIDE SEQUENCE</scope>
</reference>
<reference evidence="1" key="2">
    <citation type="submission" date="2022-06" db="UniProtKB">
        <authorList>
            <consortium name="EnsemblMetazoa"/>
        </authorList>
    </citation>
    <scope>IDENTIFICATION</scope>
</reference>
<dbReference type="Gene3D" id="3.90.1150.10">
    <property type="entry name" value="Aspartate Aminotransferase, domain 1"/>
    <property type="match status" value="1"/>
</dbReference>
<dbReference type="Proteomes" id="UP000024404">
    <property type="component" value="Unassembled WGS sequence"/>
</dbReference>
<sequence>MKTFPTYNIYLVYYSCLQRNSTYFDKIFQRGTERFRITPTSYHTDEMMEHLTESLVKPTYASLILPVTINPLSSTRKNLEIGKKLSATFLKKESTKQGLLEIWIYVRKQHKFAVTLRFNKNICPVQLLKVCSAR</sequence>
<dbReference type="EnsemblMetazoa" id="OVOC2237.1">
    <property type="protein sequence ID" value="OVOC2237.1"/>
    <property type="gene ID" value="WBGene00239046"/>
</dbReference>
<name>A0A8R1TQD5_ONCVO</name>
<dbReference type="AlphaFoldDB" id="A0A8R1TQD5"/>
<evidence type="ECO:0000313" key="2">
    <source>
        <dbReference type="Proteomes" id="UP000024404"/>
    </source>
</evidence>
<proteinExistence type="predicted"/>
<accession>A0A8R1TQD5</accession>
<keyword evidence="2" id="KW-1185">Reference proteome</keyword>
<protein>
    <submittedName>
        <fullName evidence="1">Uncharacterized protein</fullName>
    </submittedName>
</protein>
<dbReference type="InterPro" id="IPR015422">
    <property type="entry name" value="PyrdxlP-dep_Trfase_small"/>
</dbReference>
<organism evidence="1 2">
    <name type="scientific">Onchocerca volvulus</name>
    <dbReference type="NCBI Taxonomy" id="6282"/>
    <lineage>
        <taxon>Eukaryota</taxon>
        <taxon>Metazoa</taxon>
        <taxon>Ecdysozoa</taxon>
        <taxon>Nematoda</taxon>
        <taxon>Chromadorea</taxon>
        <taxon>Rhabditida</taxon>
        <taxon>Spirurina</taxon>
        <taxon>Spiruromorpha</taxon>
        <taxon>Filarioidea</taxon>
        <taxon>Onchocercidae</taxon>
        <taxon>Onchocerca</taxon>
    </lineage>
</organism>
<evidence type="ECO:0000313" key="1">
    <source>
        <dbReference type="EnsemblMetazoa" id="OVOC2237.1"/>
    </source>
</evidence>